<evidence type="ECO:0000313" key="2">
    <source>
        <dbReference type="EMBL" id="PWR00653.1"/>
    </source>
</evidence>
<sequence length="209" mass="23051">MTNPGAQPLIPLNDETALHAPEQQYRAGAYALLGALLRDVPSADTLAYAASLTQNSSDKDELGISMSLLGLAAEHSDPASVDDEYHDLFIGLGRGEVVPYGSWYLTGFLMEKPLGLLRDDLMSLGYQRDPSVKEPEDHVAALCEVMSMMVQEGRDTATQSHFFSQHMLKWLGQFFEDLSNADSASFYQAVARFGAAFIQFEQQYFGLEL</sequence>
<comment type="caution">
    <text evidence="2">The sequence shown here is derived from an EMBL/GenBank/DDBJ whole genome shotgun (WGS) entry which is preliminary data.</text>
</comment>
<evidence type="ECO:0000256" key="1">
    <source>
        <dbReference type="ARBA" id="ARBA00023186"/>
    </source>
</evidence>
<keyword evidence="1" id="KW-0143">Chaperone</keyword>
<organism evidence="2 3">
    <name type="scientific">Leucothrix pacifica</name>
    <dbReference type="NCBI Taxonomy" id="1247513"/>
    <lineage>
        <taxon>Bacteria</taxon>
        <taxon>Pseudomonadati</taxon>
        <taxon>Pseudomonadota</taxon>
        <taxon>Gammaproteobacteria</taxon>
        <taxon>Thiotrichales</taxon>
        <taxon>Thiotrichaceae</taxon>
        <taxon>Leucothrix</taxon>
    </lineage>
</organism>
<dbReference type="EMBL" id="QGKM01000001">
    <property type="protein sequence ID" value="PWR00653.1"/>
    <property type="molecule type" value="Genomic_DNA"/>
</dbReference>
<dbReference type="Pfam" id="PF02613">
    <property type="entry name" value="Nitrate_red_del"/>
    <property type="match status" value="1"/>
</dbReference>
<dbReference type="InterPro" id="IPR050289">
    <property type="entry name" value="TorD/DmsD_chaperones"/>
</dbReference>
<keyword evidence="3" id="KW-1185">Reference proteome</keyword>
<dbReference type="PANTHER" id="PTHR34227">
    <property type="entry name" value="CHAPERONE PROTEIN YCDY"/>
    <property type="match status" value="1"/>
</dbReference>
<reference evidence="2 3" key="1">
    <citation type="submission" date="2018-05" db="EMBL/GenBank/DDBJ databases">
        <title>Leucothrix arctica sp. nov., isolated from Arctic seawater.</title>
        <authorList>
            <person name="Choi A."/>
            <person name="Baek K."/>
        </authorList>
    </citation>
    <scope>NUCLEOTIDE SEQUENCE [LARGE SCALE GENOMIC DNA]</scope>
    <source>
        <strain evidence="2 3">JCM 18388</strain>
    </source>
</reference>
<dbReference type="Proteomes" id="UP000245539">
    <property type="component" value="Unassembled WGS sequence"/>
</dbReference>
<dbReference type="OrthoDB" id="8526323at2"/>
<evidence type="ECO:0000313" key="3">
    <source>
        <dbReference type="Proteomes" id="UP000245539"/>
    </source>
</evidence>
<evidence type="ECO:0008006" key="4">
    <source>
        <dbReference type="Google" id="ProtNLM"/>
    </source>
</evidence>
<dbReference type="Gene3D" id="1.10.3480.10">
    <property type="entry name" value="TorD-like"/>
    <property type="match status" value="1"/>
</dbReference>
<dbReference type="SUPFAM" id="SSF89155">
    <property type="entry name" value="TorD-like"/>
    <property type="match status" value="1"/>
</dbReference>
<name>A0A317CWK4_9GAMM</name>
<dbReference type="PANTHER" id="PTHR34227:SF1">
    <property type="entry name" value="DIMETHYL SULFOXIDE REDUCTASE CHAPERONE-RELATED"/>
    <property type="match status" value="1"/>
</dbReference>
<protein>
    <recommendedName>
        <fullName evidence="4">Molecular chaperone TorD</fullName>
    </recommendedName>
</protein>
<dbReference type="AlphaFoldDB" id="A0A317CWK4"/>
<dbReference type="InterPro" id="IPR020945">
    <property type="entry name" value="DMSO/NO3_reduct_chaperone"/>
</dbReference>
<dbReference type="RefSeq" id="WP_109835634.1">
    <property type="nucleotide sequence ID" value="NZ_QGKM01000001.1"/>
</dbReference>
<accession>A0A317CWK4</accession>
<gene>
    <name evidence="2" type="ORF">DKW60_00145</name>
</gene>
<dbReference type="InterPro" id="IPR036411">
    <property type="entry name" value="TorD-like_sf"/>
</dbReference>
<proteinExistence type="predicted"/>